<dbReference type="SUPFAM" id="SSF109755">
    <property type="entry name" value="PhoU-like"/>
    <property type="match status" value="1"/>
</dbReference>
<evidence type="ECO:0000256" key="3">
    <source>
        <dbReference type="ARBA" id="ARBA00022692"/>
    </source>
</evidence>
<keyword evidence="5 6" id="KW-0472">Membrane</keyword>
<evidence type="ECO:0000256" key="2">
    <source>
        <dbReference type="ARBA" id="ARBA00022475"/>
    </source>
</evidence>
<dbReference type="PANTHER" id="PTHR10010">
    <property type="entry name" value="SOLUTE CARRIER FAMILY 34 SODIUM PHOSPHATE , MEMBER 2-RELATED"/>
    <property type="match status" value="1"/>
</dbReference>
<feature type="transmembrane region" description="Helical" evidence="6">
    <location>
        <begin position="105"/>
        <end position="122"/>
    </location>
</feature>
<dbReference type="InterPro" id="IPR026022">
    <property type="entry name" value="PhoU_dom"/>
</dbReference>
<protein>
    <submittedName>
        <fullName evidence="8">Na/Pi cotransporter family protein</fullName>
    </submittedName>
</protein>
<dbReference type="OrthoDB" id="9763003at2"/>
<comment type="caution">
    <text evidence="8">The sequence shown here is derived from an EMBL/GenBank/DDBJ whole genome shotgun (WGS) entry which is preliminary data.</text>
</comment>
<dbReference type="AlphaFoldDB" id="A0A4S3PZV0"/>
<evidence type="ECO:0000313" key="8">
    <source>
        <dbReference type="EMBL" id="THE15509.1"/>
    </source>
</evidence>
<feature type="transmembrane region" description="Helical" evidence="6">
    <location>
        <begin position="128"/>
        <end position="149"/>
    </location>
</feature>
<evidence type="ECO:0000256" key="6">
    <source>
        <dbReference type="SAM" id="Phobius"/>
    </source>
</evidence>
<name>A0A4S3PZV0_9BACI</name>
<keyword evidence="9" id="KW-1185">Reference proteome</keyword>
<feature type="transmembrane region" description="Helical" evidence="6">
    <location>
        <begin position="286"/>
        <end position="307"/>
    </location>
</feature>
<evidence type="ECO:0000256" key="1">
    <source>
        <dbReference type="ARBA" id="ARBA00004651"/>
    </source>
</evidence>
<feature type="transmembrane region" description="Helical" evidence="6">
    <location>
        <begin position="80"/>
        <end position="98"/>
    </location>
</feature>
<comment type="subcellular location">
    <subcellularLocation>
        <location evidence="1">Cell membrane</location>
        <topology evidence="1">Multi-pass membrane protein</topology>
    </subcellularLocation>
</comment>
<keyword evidence="3 6" id="KW-0812">Transmembrane</keyword>
<gene>
    <name evidence="8" type="ORF">E1I69_00955</name>
</gene>
<dbReference type="GO" id="GO:0044341">
    <property type="term" value="P:sodium-dependent phosphate transport"/>
    <property type="evidence" value="ECO:0007669"/>
    <property type="project" value="InterPro"/>
</dbReference>
<evidence type="ECO:0000313" key="9">
    <source>
        <dbReference type="Proteomes" id="UP000306477"/>
    </source>
</evidence>
<dbReference type="InterPro" id="IPR004633">
    <property type="entry name" value="NaPi_cotrn-rel/YqeW-like"/>
</dbReference>
<feature type="transmembrane region" description="Helical" evidence="6">
    <location>
        <begin position="6"/>
        <end position="23"/>
    </location>
</feature>
<accession>A0A4S3PZV0</accession>
<dbReference type="Proteomes" id="UP000306477">
    <property type="component" value="Unassembled WGS sequence"/>
</dbReference>
<dbReference type="NCBIfam" id="TIGR00704">
    <property type="entry name" value="NaPi_cotrn_rel"/>
    <property type="match status" value="1"/>
</dbReference>
<feature type="domain" description="PhoU" evidence="7">
    <location>
        <begin position="342"/>
        <end position="428"/>
    </location>
</feature>
<dbReference type="NCBIfam" id="NF037997">
    <property type="entry name" value="Na_Pi_symport"/>
    <property type="match status" value="1"/>
</dbReference>
<organism evidence="8 9">
    <name type="scientific">Bacillus timonensis</name>
    <dbReference type="NCBI Taxonomy" id="1033734"/>
    <lineage>
        <taxon>Bacteria</taxon>
        <taxon>Bacillati</taxon>
        <taxon>Bacillota</taxon>
        <taxon>Bacilli</taxon>
        <taxon>Bacillales</taxon>
        <taxon>Bacillaceae</taxon>
        <taxon>Bacillus</taxon>
    </lineage>
</organism>
<proteinExistence type="predicted"/>
<feature type="transmembrane region" description="Helical" evidence="6">
    <location>
        <begin position="241"/>
        <end position="266"/>
    </location>
</feature>
<dbReference type="InterPro" id="IPR038078">
    <property type="entry name" value="PhoU-like_sf"/>
</dbReference>
<keyword evidence="2" id="KW-1003">Cell membrane</keyword>
<dbReference type="Gene3D" id="1.20.58.220">
    <property type="entry name" value="Phosphate transport system protein phou homolog 2, domain 2"/>
    <property type="match status" value="1"/>
</dbReference>
<dbReference type="GO" id="GO:0005436">
    <property type="term" value="F:sodium:phosphate symporter activity"/>
    <property type="evidence" value="ECO:0007669"/>
    <property type="project" value="InterPro"/>
</dbReference>
<dbReference type="Pfam" id="PF01895">
    <property type="entry name" value="PhoU"/>
    <property type="match status" value="2"/>
</dbReference>
<dbReference type="PANTHER" id="PTHR10010:SF46">
    <property type="entry name" value="SODIUM-DEPENDENT PHOSPHATE TRANSPORT PROTEIN 2B"/>
    <property type="match status" value="1"/>
</dbReference>
<reference evidence="8 9" key="1">
    <citation type="journal article" date="2019" name="Indoor Air">
        <title>Impacts of indoor surface finishes on bacterial viability.</title>
        <authorList>
            <person name="Hu J."/>
            <person name="Maamar S.B."/>
            <person name="Glawe A.J."/>
            <person name="Gottel N."/>
            <person name="Gilbert J.A."/>
            <person name="Hartmann E.M."/>
        </authorList>
    </citation>
    <scope>NUCLEOTIDE SEQUENCE [LARGE SCALE GENOMIC DNA]</scope>
    <source>
        <strain evidence="8 9">AF060A6</strain>
    </source>
</reference>
<dbReference type="STRING" id="1033734.GCA_000285535_03508"/>
<dbReference type="Pfam" id="PF02690">
    <property type="entry name" value="Na_Pi_cotrans"/>
    <property type="match status" value="2"/>
</dbReference>
<dbReference type="GO" id="GO:0005886">
    <property type="term" value="C:plasma membrane"/>
    <property type="evidence" value="ECO:0007669"/>
    <property type="project" value="UniProtKB-SubCell"/>
</dbReference>
<evidence type="ECO:0000259" key="7">
    <source>
        <dbReference type="Pfam" id="PF01895"/>
    </source>
</evidence>
<feature type="transmembrane region" description="Helical" evidence="6">
    <location>
        <begin position="43"/>
        <end position="74"/>
    </location>
</feature>
<feature type="domain" description="PhoU" evidence="7">
    <location>
        <begin position="446"/>
        <end position="531"/>
    </location>
</feature>
<feature type="transmembrane region" description="Helical" evidence="6">
    <location>
        <begin position="170"/>
        <end position="194"/>
    </location>
</feature>
<evidence type="ECO:0000256" key="5">
    <source>
        <dbReference type="ARBA" id="ARBA00023136"/>
    </source>
</evidence>
<evidence type="ECO:0000256" key="4">
    <source>
        <dbReference type="ARBA" id="ARBA00022989"/>
    </source>
</evidence>
<dbReference type="InterPro" id="IPR003841">
    <property type="entry name" value="Na/Pi_transpt"/>
</dbReference>
<feature type="transmembrane region" description="Helical" evidence="6">
    <location>
        <begin position="206"/>
        <end position="229"/>
    </location>
</feature>
<dbReference type="EMBL" id="SLUB01000001">
    <property type="protein sequence ID" value="THE15509.1"/>
    <property type="molecule type" value="Genomic_DNA"/>
</dbReference>
<keyword evidence="4 6" id="KW-1133">Transmembrane helix</keyword>
<sequence>MIFQFIGGLGIFLFGIKYMGDGLQKSAGDKLRDILDKFTTNPFMGVLAGVFVTCLIQSSSGTTVIVVGLVSAGFMTLRQAIGVIMGANIGTTITAFIIGIKISDYALPIIAVGAVLLFFFKNKRVHNFGQIVFGFGSLFLGLELMGDGMKPLRSLEAFHDLTVNMSSSPILGVVIGTVFTVIVQSSSATIGILQGLFGEGLLDLNAALPVLFGDNIGTTITAVLASIGASVAAKRAALTHVLFNIIGTSIFLILLIPFTTFIRFLQDVWSLNPEMTIAFAHGTFNITNTIIQFPFIAVLAFIVTKLIPGEDSLIEYKAKHLDPVFIEQSPAIALGQAREEVVRMGGFAVKGLEESNTYLNDKSQKYADTAMQIEDAINNLDKKITDYLIKISSRSLSAQESALHSMLVNTVRDIERVGDHFENVVELVDYQISNKVKLTEDAMEDLNEMFKLTVYTVSEAVQSLQNNDRTLAIDVVKQEEKIDSMERALRKKHILRLNEGKCSGQAGIVFVDIISNLERIGDHAVNIAEAVLGERNL</sequence>